<dbReference type="RefSeq" id="WP_142859217.1">
    <property type="nucleotide sequence ID" value="NZ_SGOE01000008.1"/>
</dbReference>
<dbReference type="AlphaFoldDB" id="A0A546XS00"/>
<evidence type="ECO:0000313" key="2">
    <source>
        <dbReference type="Proteomes" id="UP000317023"/>
    </source>
</evidence>
<dbReference type="Proteomes" id="UP000317023">
    <property type="component" value="Unassembled WGS sequence"/>
</dbReference>
<organism evidence="1 2">
    <name type="scientific">Agrobacterium tumefaciens</name>
    <dbReference type="NCBI Taxonomy" id="358"/>
    <lineage>
        <taxon>Bacteria</taxon>
        <taxon>Pseudomonadati</taxon>
        <taxon>Pseudomonadota</taxon>
        <taxon>Alphaproteobacteria</taxon>
        <taxon>Hyphomicrobiales</taxon>
        <taxon>Rhizobiaceae</taxon>
        <taxon>Rhizobium/Agrobacterium group</taxon>
        <taxon>Agrobacterium</taxon>
        <taxon>Agrobacterium tumefaciens complex</taxon>
    </lineage>
</organism>
<comment type="caution">
    <text evidence="1">The sequence shown here is derived from an EMBL/GenBank/DDBJ whole genome shotgun (WGS) entry which is preliminary data.</text>
</comment>
<gene>
    <name evidence="1" type="ORF">EXN61_21990</name>
</gene>
<evidence type="ECO:0000313" key="1">
    <source>
        <dbReference type="EMBL" id="TRB03530.1"/>
    </source>
</evidence>
<dbReference type="EMBL" id="SGOE01000008">
    <property type="protein sequence ID" value="TRB03530.1"/>
    <property type="molecule type" value="Genomic_DNA"/>
</dbReference>
<accession>A0A546XS00</accession>
<protein>
    <submittedName>
        <fullName evidence="1">Uncharacterized protein</fullName>
    </submittedName>
</protein>
<sequence length="81" mass="8811">MTSAYFAPLVTKPVIINTPGEYVTRGGETVIIDTVSARHDHGCIGTYSDGIKDGWHKSGRLYADSECINDIVRANLREVSA</sequence>
<proteinExistence type="predicted"/>
<name>A0A546XS00_AGRTU</name>
<reference evidence="1 2" key="1">
    <citation type="journal article" date="2019" name="Appl. Microbiol. Biotechnol.">
        <title>Differential efficiency of wild type rhizogenic strains for rol gene transformation of plants.</title>
        <authorList>
            <person name="Desmet S."/>
            <person name="De Keyser E."/>
            <person name="Van Vaerenbergh J."/>
            <person name="Baeyen S."/>
            <person name="Van Huylenbroeck J."/>
            <person name="Geelen D."/>
            <person name="Dhooghe E."/>
        </authorList>
    </citation>
    <scope>NUCLEOTIDE SEQUENCE [LARGE SCALE GENOMIC DNA]</scope>
    <source>
        <strain evidence="1 2">MAFF210266</strain>
    </source>
</reference>